<organism evidence="2 3">
    <name type="scientific">Golovinomyces cichoracearum</name>
    <dbReference type="NCBI Taxonomy" id="62708"/>
    <lineage>
        <taxon>Eukaryota</taxon>
        <taxon>Fungi</taxon>
        <taxon>Dikarya</taxon>
        <taxon>Ascomycota</taxon>
        <taxon>Pezizomycotina</taxon>
        <taxon>Leotiomycetes</taxon>
        <taxon>Erysiphales</taxon>
        <taxon>Erysiphaceae</taxon>
        <taxon>Golovinomyces</taxon>
    </lineage>
</organism>
<evidence type="ECO:0000313" key="2">
    <source>
        <dbReference type="EMBL" id="RKF60071.1"/>
    </source>
</evidence>
<feature type="non-terminal residue" evidence="2">
    <location>
        <position position="53"/>
    </location>
</feature>
<comment type="caution">
    <text evidence="2">The sequence shown here is derived from an EMBL/GenBank/DDBJ whole genome shotgun (WGS) entry which is preliminary data.</text>
</comment>
<name>A0A420HRL0_9PEZI</name>
<evidence type="ECO:0000313" key="3">
    <source>
        <dbReference type="Proteomes" id="UP000283383"/>
    </source>
</evidence>
<protein>
    <submittedName>
        <fullName evidence="2">Uncharacterized protein</fullName>
    </submittedName>
</protein>
<reference evidence="2 3" key="1">
    <citation type="journal article" date="2018" name="BMC Genomics">
        <title>Comparative genome analyses reveal sequence features reflecting distinct modes of host-adaptation between dicot and monocot powdery mildew.</title>
        <authorList>
            <person name="Wu Y."/>
            <person name="Ma X."/>
            <person name="Pan Z."/>
            <person name="Kale S.D."/>
            <person name="Song Y."/>
            <person name="King H."/>
            <person name="Zhang Q."/>
            <person name="Presley C."/>
            <person name="Deng X."/>
            <person name="Wei C.I."/>
            <person name="Xiao S."/>
        </authorList>
    </citation>
    <scope>NUCLEOTIDE SEQUENCE [LARGE SCALE GENOMIC DNA]</scope>
    <source>
        <strain evidence="2">UMSG3</strain>
    </source>
</reference>
<evidence type="ECO:0000256" key="1">
    <source>
        <dbReference type="SAM" id="MobiDB-lite"/>
    </source>
</evidence>
<sequence length="53" mass="5909">MDSGDGRDVLDDDSVDDNTHTAGSRPSSEKNEHLKSSDPLNEAKCHEPMRRKK</sequence>
<dbReference type="Proteomes" id="UP000283383">
    <property type="component" value="Unassembled WGS sequence"/>
</dbReference>
<gene>
    <name evidence="2" type="ORF">GcM3_169025</name>
</gene>
<proteinExistence type="predicted"/>
<dbReference type="AlphaFoldDB" id="A0A420HRL0"/>
<accession>A0A420HRL0</accession>
<feature type="compositionally biased region" description="Basic and acidic residues" evidence="1">
    <location>
        <begin position="27"/>
        <end position="53"/>
    </location>
</feature>
<keyword evidence="3" id="KW-1185">Reference proteome</keyword>
<dbReference type="EMBL" id="MCBQ01016906">
    <property type="protein sequence ID" value="RKF60071.1"/>
    <property type="molecule type" value="Genomic_DNA"/>
</dbReference>
<feature type="region of interest" description="Disordered" evidence="1">
    <location>
        <begin position="1"/>
        <end position="53"/>
    </location>
</feature>